<evidence type="ECO:0000313" key="2">
    <source>
        <dbReference type="EMBL" id="KIL52843.1"/>
    </source>
</evidence>
<keyword evidence="3" id="KW-1185">Reference proteome</keyword>
<dbReference type="RefSeq" id="WP_041053634.1">
    <property type="nucleotide sequence ID" value="NZ_JXRR01000001.1"/>
</dbReference>
<evidence type="ECO:0000313" key="3">
    <source>
        <dbReference type="Proteomes" id="UP000031972"/>
    </source>
</evidence>
<dbReference type="OrthoDB" id="2453562at2"/>
<dbReference type="EMBL" id="JXRR01000001">
    <property type="protein sequence ID" value="KIL52843.1"/>
    <property type="molecule type" value="Genomic_DNA"/>
</dbReference>
<gene>
    <name evidence="2" type="ORF">KR50_01720</name>
</gene>
<accession>A0A0C2W9W2</accession>
<reference evidence="2 3" key="1">
    <citation type="submission" date="2015-01" db="EMBL/GenBank/DDBJ databases">
        <title>Jeotgalibacillus campisalis genome sequencing.</title>
        <authorList>
            <person name="Goh K.M."/>
            <person name="Chan K.-G."/>
            <person name="Yaakop A.S."/>
            <person name="Ee R."/>
            <person name="Gan H.M."/>
            <person name="Chan C.S."/>
        </authorList>
    </citation>
    <scope>NUCLEOTIDE SEQUENCE [LARGE SCALE GENOMIC DNA]</scope>
    <source>
        <strain evidence="2 3">SF-57</strain>
    </source>
</reference>
<dbReference type="Proteomes" id="UP000031972">
    <property type="component" value="Unassembled WGS sequence"/>
</dbReference>
<comment type="caution">
    <text evidence="2">The sequence shown here is derived from an EMBL/GenBank/DDBJ whole genome shotgun (WGS) entry which is preliminary data.</text>
</comment>
<dbReference type="AlphaFoldDB" id="A0A0C2W9W2"/>
<organism evidence="2 3">
    <name type="scientific">Jeotgalibacillus campisalis</name>
    <dbReference type="NCBI Taxonomy" id="220754"/>
    <lineage>
        <taxon>Bacteria</taxon>
        <taxon>Bacillati</taxon>
        <taxon>Bacillota</taxon>
        <taxon>Bacilli</taxon>
        <taxon>Bacillales</taxon>
        <taxon>Caryophanaceae</taxon>
        <taxon>Jeotgalibacillus</taxon>
    </lineage>
</organism>
<feature type="transmembrane region" description="Helical" evidence="1">
    <location>
        <begin position="9"/>
        <end position="27"/>
    </location>
</feature>
<sequence length="160" mass="18460">MRLKKKIKYVLYALVTGVLILLFNLFFQVPDHQTRSVKKYLETNVAWNNQGGVITDGYKIYGGKDGELYVWYTFEEWNREKQQIDSGASLPLVILLDEENKAAGHKRPADGASYEESVKDLFPFYVRARMNHDTAPASIRQMISAQQEKLPPEEEENTEE</sequence>
<evidence type="ECO:0000256" key="1">
    <source>
        <dbReference type="SAM" id="Phobius"/>
    </source>
</evidence>
<keyword evidence="1" id="KW-1133">Transmembrane helix</keyword>
<protein>
    <submittedName>
        <fullName evidence="2">Uncharacterized protein</fullName>
    </submittedName>
</protein>
<keyword evidence="1" id="KW-0472">Membrane</keyword>
<name>A0A0C2W9W2_9BACL</name>
<keyword evidence="1" id="KW-0812">Transmembrane</keyword>
<dbReference type="PATRIC" id="fig|220754.4.peg.175"/>
<proteinExistence type="predicted"/>